<sequence>LTPHGSRRPRRPTPFICFGFLYEALTSNNKTLLLLPHQPIDKFGCLVAENSLETST</sequence>
<evidence type="ECO:0000313" key="2">
    <source>
        <dbReference type="Proteomes" id="UP000012338"/>
    </source>
</evidence>
<gene>
    <name evidence="1" type="ORF">COCC4DRAFT_33515</name>
</gene>
<reference evidence="1 2" key="1">
    <citation type="journal article" date="2012" name="PLoS Pathog.">
        <title>Diverse lifestyles and strategies of plant pathogenesis encoded in the genomes of eighteen Dothideomycetes fungi.</title>
        <authorList>
            <person name="Ohm R.A."/>
            <person name="Feau N."/>
            <person name="Henrissat B."/>
            <person name="Schoch C.L."/>
            <person name="Horwitz B.A."/>
            <person name="Barry K.W."/>
            <person name="Condon B.J."/>
            <person name="Copeland A.C."/>
            <person name="Dhillon B."/>
            <person name="Glaser F."/>
            <person name="Hesse C.N."/>
            <person name="Kosti I."/>
            <person name="LaButti K."/>
            <person name="Lindquist E.A."/>
            <person name="Lucas S."/>
            <person name="Salamov A.A."/>
            <person name="Bradshaw R.E."/>
            <person name="Ciuffetti L."/>
            <person name="Hamelin R.C."/>
            <person name="Kema G.H.J."/>
            <person name="Lawrence C."/>
            <person name="Scott J.A."/>
            <person name="Spatafora J.W."/>
            <person name="Turgeon B.G."/>
            <person name="de Wit P.J.G.M."/>
            <person name="Zhong S."/>
            <person name="Goodwin S.B."/>
            <person name="Grigoriev I.V."/>
        </authorList>
    </citation>
    <scope>NUCLEOTIDE SEQUENCE [LARGE SCALE GENOMIC DNA]</scope>
    <source>
        <strain evidence="2">C4 / ATCC 48331 / race T</strain>
    </source>
</reference>
<protein>
    <submittedName>
        <fullName evidence="1">Uncharacterized protein</fullName>
    </submittedName>
</protein>
<dbReference type="OrthoDB" id="10270143at2759"/>
<name>N4XAF1_COCH4</name>
<dbReference type="EMBL" id="KB733464">
    <property type="protein sequence ID" value="ENI02162.1"/>
    <property type="molecule type" value="Genomic_DNA"/>
</dbReference>
<proteinExistence type="predicted"/>
<keyword evidence="2" id="KW-1185">Reference proteome</keyword>
<dbReference type="AlphaFoldDB" id="N4XAF1"/>
<organism evidence="1 2">
    <name type="scientific">Cochliobolus heterostrophus (strain C4 / ATCC 48331 / race T)</name>
    <name type="common">Southern corn leaf blight fungus</name>
    <name type="synonym">Bipolaris maydis</name>
    <dbReference type="NCBI Taxonomy" id="665024"/>
    <lineage>
        <taxon>Eukaryota</taxon>
        <taxon>Fungi</taxon>
        <taxon>Dikarya</taxon>
        <taxon>Ascomycota</taxon>
        <taxon>Pezizomycotina</taxon>
        <taxon>Dothideomycetes</taxon>
        <taxon>Pleosporomycetidae</taxon>
        <taxon>Pleosporales</taxon>
        <taxon>Pleosporineae</taxon>
        <taxon>Pleosporaceae</taxon>
        <taxon>Bipolaris</taxon>
    </lineage>
</organism>
<feature type="non-terminal residue" evidence="1">
    <location>
        <position position="1"/>
    </location>
</feature>
<dbReference type="HOGENOM" id="CLU_3014034_0_0_1"/>
<evidence type="ECO:0000313" key="1">
    <source>
        <dbReference type="EMBL" id="ENI02162.1"/>
    </source>
</evidence>
<accession>N4XAF1</accession>
<reference evidence="2" key="2">
    <citation type="journal article" date="2013" name="PLoS Genet.">
        <title>Comparative genome structure, secondary metabolite, and effector coding capacity across Cochliobolus pathogens.</title>
        <authorList>
            <person name="Condon B.J."/>
            <person name="Leng Y."/>
            <person name="Wu D."/>
            <person name="Bushley K.E."/>
            <person name="Ohm R.A."/>
            <person name="Otillar R."/>
            <person name="Martin J."/>
            <person name="Schackwitz W."/>
            <person name="Grimwood J."/>
            <person name="MohdZainudin N."/>
            <person name="Xue C."/>
            <person name="Wang R."/>
            <person name="Manning V.A."/>
            <person name="Dhillon B."/>
            <person name="Tu Z.J."/>
            <person name="Steffenson B.J."/>
            <person name="Salamov A."/>
            <person name="Sun H."/>
            <person name="Lowry S."/>
            <person name="LaButti K."/>
            <person name="Han J."/>
            <person name="Copeland A."/>
            <person name="Lindquist E."/>
            <person name="Barry K."/>
            <person name="Schmutz J."/>
            <person name="Baker S.E."/>
            <person name="Ciuffetti L.M."/>
            <person name="Grigoriev I.V."/>
            <person name="Zhong S."/>
            <person name="Turgeon B.G."/>
        </authorList>
    </citation>
    <scope>NUCLEOTIDE SEQUENCE [LARGE SCALE GENOMIC DNA]</scope>
    <source>
        <strain evidence="2">C4 / ATCC 48331 / race T</strain>
    </source>
</reference>
<dbReference type="Proteomes" id="UP000012338">
    <property type="component" value="Unassembled WGS sequence"/>
</dbReference>